<name>A0A4V1AIJ8_9LACO</name>
<protein>
    <submittedName>
        <fullName evidence="1">Uncharacterized protein</fullName>
    </submittedName>
</protein>
<organism evidence="1 2">
    <name type="scientific">Periweissella cryptocerci</name>
    <dbReference type="NCBI Taxonomy" id="2506420"/>
    <lineage>
        <taxon>Bacteria</taxon>
        <taxon>Bacillati</taxon>
        <taxon>Bacillota</taxon>
        <taxon>Bacilli</taxon>
        <taxon>Lactobacillales</taxon>
        <taxon>Lactobacillaceae</taxon>
        <taxon>Periweissella</taxon>
    </lineage>
</organism>
<dbReference type="Proteomes" id="UP000292886">
    <property type="component" value="Chromosome"/>
</dbReference>
<reference evidence="2" key="1">
    <citation type="submission" date="2019-03" db="EMBL/GenBank/DDBJ databases">
        <title>Weissella sp. 26KH-42 Genome sequencing.</title>
        <authorList>
            <person name="Heo J."/>
            <person name="Kim S.-J."/>
            <person name="Kim J.-S."/>
            <person name="Hong S.-B."/>
            <person name="Kwon S.-W."/>
        </authorList>
    </citation>
    <scope>NUCLEOTIDE SEQUENCE [LARGE SCALE GENOMIC DNA]</scope>
    <source>
        <strain evidence="2">26KH-42</strain>
    </source>
</reference>
<dbReference type="AlphaFoldDB" id="A0A4V1AIJ8"/>
<dbReference type="EMBL" id="CP037940">
    <property type="protein sequence ID" value="QBO35755.1"/>
    <property type="molecule type" value="Genomic_DNA"/>
</dbReference>
<dbReference type="KEGG" id="wei:EQG49_04395"/>
<keyword evidence="2" id="KW-1185">Reference proteome</keyword>
<gene>
    <name evidence="1" type="ORF">EQG49_04395</name>
</gene>
<evidence type="ECO:0000313" key="1">
    <source>
        <dbReference type="EMBL" id="QBO35755.1"/>
    </source>
</evidence>
<accession>A0A4V1AIJ8</accession>
<dbReference type="RefSeq" id="WP_133362834.1">
    <property type="nucleotide sequence ID" value="NZ_CP037940.1"/>
</dbReference>
<evidence type="ECO:0000313" key="2">
    <source>
        <dbReference type="Proteomes" id="UP000292886"/>
    </source>
</evidence>
<sequence>MSTNKIIKIDTTKPSTILQHIPALESSLAAPQINRQTLAVLRTGNGPRPNETLVVTKQAQFHRLTTNTESVMATYPCNKADNTFANKLTLSKLKLPNDNPLPVTNFKYALIPLGSYKDRSVNWVNLQDIVQIDAITRDTACIVLACTEAPLPTELHLLVRQSQRWLYEQVQTAYILYRNALAQHNYEAWAFDASPVPAMPICASLQKILNRIDKSLISPVDQPLVTIADINAARTFAAYYFHGSRWWHEVLDSTSHDKTEPFKLPFDLQQNAQTWVTHPNDMHTRFAKKICTPTKSRRDLFRTFFAALNISPEFYHDSEQ</sequence>
<proteinExistence type="predicted"/>